<dbReference type="PANTHER" id="PTHR10127">
    <property type="entry name" value="DISCOIDIN, CUB, EGF, LAMININ , AND ZINC METALLOPROTEASE DOMAIN CONTAINING"/>
    <property type="match status" value="1"/>
</dbReference>
<dbReference type="InterPro" id="IPR034035">
    <property type="entry name" value="Astacin-like_dom"/>
</dbReference>
<dbReference type="InterPro" id="IPR006026">
    <property type="entry name" value="Peptidase_Metallo"/>
</dbReference>
<dbReference type="OrthoDB" id="291007at2759"/>
<evidence type="ECO:0000256" key="4">
    <source>
        <dbReference type="ARBA" id="ARBA00022801"/>
    </source>
</evidence>
<feature type="binding site" evidence="10">
    <location>
        <position position="165"/>
    </location>
    <ligand>
        <name>Zn(2+)</name>
        <dbReference type="ChEBI" id="CHEBI:29105"/>
        <note>catalytic</note>
    </ligand>
</feature>
<dbReference type="EC" id="3.4.24.-" evidence="11"/>
<keyword evidence="9" id="KW-0325">Glycoprotein</keyword>
<evidence type="ECO:0000256" key="6">
    <source>
        <dbReference type="ARBA" id="ARBA00023049"/>
    </source>
</evidence>
<keyword evidence="3 11" id="KW-0732">Signal</keyword>
<dbReference type="InterPro" id="IPR000998">
    <property type="entry name" value="MAM_dom"/>
</dbReference>
<dbReference type="SUPFAM" id="SSF55486">
    <property type="entry name" value="Metalloproteases ('zincins'), catalytic domain"/>
    <property type="match status" value="1"/>
</dbReference>
<comment type="caution">
    <text evidence="10">Lacks conserved residue(s) required for the propagation of feature annotation.</text>
</comment>
<evidence type="ECO:0000256" key="9">
    <source>
        <dbReference type="ARBA" id="ARBA00023180"/>
    </source>
</evidence>
<reference evidence="12" key="1">
    <citation type="submission" date="2020-04" db="EMBL/GenBank/DDBJ databases">
        <authorList>
            <person name="Alioto T."/>
            <person name="Alioto T."/>
            <person name="Gomez Garrido J."/>
        </authorList>
    </citation>
    <scope>NUCLEOTIDE SEQUENCE</scope>
    <source>
        <strain evidence="12">A484AB</strain>
    </source>
</reference>
<dbReference type="PRINTS" id="PR00020">
    <property type="entry name" value="MAMDOMAIN"/>
</dbReference>
<evidence type="ECO:0000256" key="8">
    <source>
        <dbReference type="ARBA" id="ARBA00023157"/>
    </source>
</evidence>
<comment type="cofactor">
    <cofactor evidence="10 11">
        <name>Zn(2+)</name>
        <dbReference type="ChEBI" id="CHEBI:29105"/>
    </cofactor>
    <text evidence="10 11">Binds 1 zinc ion per subunit.</text>
</comment>
<evidence type="ECO:0000256" key="1">
    <source>
        <dbReference type="ARBA" id="ARBA00022670"/>
    </source>
</evidence>
<feature type="binding site" evidence="10">
    <location>
        <position position="159"/>
    </location>
    <ligand>
        <name>Zn(2+)</name>
        <dbReference type="ChEBI" id="CHEBI:29105"/>
        <note>catalytic</note>
    </ligand>
</feature>
<keyword evidence="1 10" id="KW-0645">Protease</keyword>
<dbReference type="PANTHER" id="PTHR10127:SF873">
    <property type="entry name" value="METALLOENDOPEPTIDASE"/>
    <property type="match status" value="1"/>
</dbReference>
<dbReference type="AlphaFoldDB" id="A0A6S7FFA4"/>
<dbReference type="GO" id="GO:0016020">
    <property type="term" value="C:membrane"/>
    <property type="evidence" value="ECO:0007669"/>
    <property type="project" value="InterPro"/>
</dbReference>
<evidence type="ECO:0000256" key="5">
    <source>
        <dbReference type="ARBA" id="ARBA00022833"/>
    </source>
</evidence>
<accession>A0A6S7FFA4</accession>
<keyword evidence="13" id="KW-1185">Reference proteome</keyword>
<gene>
    <name evidence="12" type="ORF">PACLA_8A038692</name>
</gene>
<evidence type="ECO:0000313" key="12">
    <source>
        <dbReference type="EMBL" id="CAB3978095.1"/>
    </source>
</evidence>
<comment type="caution">
    <text evidence="12">The sequence shown here is derived from an EMBL/GenBank/DDBJ whole genome shotgun (WGS) entry which is preliminary data.</text>
</comment>
<dbReference type="InterPro" id="IPR013320">
    <property type="entry name" value="ConA-like_dom_sf"/>
</dbReference>
<dbReference type="FunFam" id="3.40.390.10:FF:000015">
    <property type="entry name" value="Meprin A subunit"/>
    <property type="match status" value="1"/>
</dbReference>
<dbReference type="Gene3D" id="2.60.120.200">
    <property type="match status" value="1"/>
</dbReference>
<dbReference type="Pfam" id="PF00629">
    <property type="entry name" value="MAM"/>
    <property type="match status" value="1"/>
</dbReference>
<evidence type="ECO:0000256" key="3">
    <source>
        <dbReference type="ARBA" id="ARBA00022729"/>
    </source>
</evidence>
<dbReference type="SMART" id="SM00137">
    <property type="entry name" value="MAM"/>
    <property type="match status" value="1"/>
</dbReference>
<keyword evidence="4 10" id="KW-0378">Hydrolase</keyword>
<dbReference type="CDD" id="cd04280">
    <property type="entry name" value="ZnMc_astacin_like"/>
    <property type="match status" value="1"/>
</dbReference>
<dbReference type="PROSITE" id="PS51864">
    <property type="entry name" value="ASTACIN"/>
    <property type="match status" value="1"/>
</dbReference>
<dbReference type="GO" id="GO:0006508">
    <property type="term" value="P:proteolysis"/>
    <property type="evidence" value="ECO:0007669"/>
    <property type="project" value="UniProtKB-KW"/>
</dbReference>
<keyword evidence="8" id="KW-1015">Disulfide bond</keyword>
<dbReference type="Pfam" id="PF01400">
    <property type="entry name" value="Astacin"/>
    <property type="match status" value="1"/>
</dbReference>
<dbReference type="Proteomes" id="UP001152795">
    <property type="component" value="Unassembled WGS sequence"/>
</dbReference>
<organism evidence="12 13">
    <name type="scientific">Paramuricea clavata</name>
    <name type="common">Red gorgonian</name>
    <name type="synonym">Violescent sea-whip</name>
    <dbReference type="NCBI Taxonomy" id="317549"/>
    <lineage>
        <taxon>Eukaryota</taxon>
        <taxon>Metazoa</taxon>
        <taxon>Cnidaria</taxon>
        <taxon>Anthozoa</taxon>
        <taxon>Octocorallia</taxon>
        <taxon>Malacalcyonacea</taxon>
        <taxon>Plexauridae</taxon>
        <taxon>Paramuricea</taxon>
    </lineage>
</organism>
<feature type="signal peptide" evidence="11">
    <location>
        <begin position="1"/>
        <end position="21"/>
    </location>
</feature>
<feature type="binding site" evidence="10">
    <location>
        <position position="155"/>
    </location>
    <ligand>
        <name>Zn(2+)</name>
        <dbReference type="ChEBI" id="CHEBI:29105"/>
        <note>catalytic</note>
    </ligand>
</feature>
<sequence>MLGINFVAFWFVLVSAYKATAFEWEENTDPSLFEADIKLLSEQRFALKTTGDIDARVGAKRGITSDQDRLWRGGIVPYNITEDLLNNTQAMAGIYNAFKEWESQTCLQFVQRTTEPDYVEFFGSGGGCWSYVGRVGGKQLISLAGGCYGVGTITHEIGHAVGFWHEQSRPDRDEHVEILWHHIPRNKKHNFNKYNRSQIDSLGSKYDYISVMHYSSTAFGRGNITIVPKDPSVTQLGQRLGLSPRDVEQADLLYKCKGKTTVVTPPPPVRPPPPSGPYDCTFENGTCGYRNVEESEGLDTFDWTLRITGTPSGNTGPTTDHTTGRFGHFFYIETSSPRQPGDVALLESPDYPASIAKQCFAFFYHMLGKHIGEFNVYIKHGSDNDLVFSKNETQGDMWHKAQIQLPPMATETTKTYQVVFEGIRGESYQGDVAIDDIHFFDGICPGHNDED</sequence>
<name>A0A6S7FFA4_PARCT</name>
<dbReference type="SUPFAM" id="SSF49899">
    <property type="entry name" value="Concanavalin A-like lectins/glucanases"/>
    <property type="match status" value="1"/>
</dbReference>
<feature type="active site" evidence="10">
    <location>
        <position position="156"/>
    </location>
</feature>
<evidence type="ECO:0000313" key="13">
    <source>
        <dbReference type="Proteomes" id="UP001152795"/>
    </source>
</evidence>
<protein>
    <recommendedName>
        <fullName evidence="11">Metalloendopeptidase</fullName>
        <ecNumber evidence="11">3.4.24.-</ecNumber>
    </recommendedName>
</protein>
<dbReference type="EMBL" id="CACRXK020000088">
    <property type="protein sequence ID" value="CAB3978095.1"/>
    <property type="molecule type" value="Genomic_DNA"/>
</dbReference>
<evidence type="ECO:0000256" key="2">
    <source>
        <dbReference type="ARBA" id="ARBA00022723"/>
    </source>
</evidence>
<keyword evidence="5 10" id="KW-0862">Zinc</keyword>
<keyword evidence="2 10" id="KW-0479">Metal-binding</keyword>
<evidence type="ECO:0000256" key="10">
    <source>
        <dbReference type="PROSITE-ProRule" id="PRU01211"/>
    </source>
</evidence>
<keyword evidence="6 10" id="KW-0482">Metalloprotease</keyword>
<evidence type="ECO:0000256" key="7">
    <source>
        <dbReference type="ARBA" id="ARBA00023145"/>
    </source>
</evidence>
<dbReference type="PRINTS" id="PR00480">
    <property type="entry name" value="ASTACIN"/>
</dbReference>
<dbReference type="SMART" id="SM00235">
    <property type="entry name" value="ZnMc"/>
    <property type="match status" value="1"/>
</dbReference>
<dbReference type="GO" id="GO:0004222">
    <property type="term" value="F:metalloendopeptidase activity"/>
    <property type="evidence" value="ECO:0007669"/>
    <property type="project" value="UniProtKB-UniRule"/>
</dbReference>
<dbReference type="CDD" id="cd06263">
    <property type="entry name" value="MAM"/>
    <property type="match status" value="1"/>
</dbReference>
<evidence type="ECO:0000256" key="11">
    <source>
        <dbReference type="RuleBase" id="RU361183"/>
    </source>
</evidence>
<proteinExistence type="predicted"/>
<feature type="chain" id="PRO_5040558139" description="Metalloendopeptidase" evidence="11">
    <location>
        <begin position="22"/>
        <end position="451"/>
    </location>
</feature>
<dbReference type="InterPro" id="IPR024079">
    <property type="entry name" value="MetalloPept_cat_dom_sf"/>
</dbReference>
<dbReference type="InterPro" id="IPR001506">
    <property type="entry name" value="Peptidase_M12A"/>
</dbReference>
<keyword evidence="7" id="KW-0865">Zymogen</keyword>
<dbReference type="PROSITE" id="PS50060">
    <property type="entry name" value="MAM_2"/>
    <property type="match status" value="1"/>
</dbReference>
<dbReference type="GO" id="GO:0008270">
    <property type="term" value="F:zinc ion binding"/>
    <property type="evidence" value="ECO:0007669"/>
    <property type="project" value="UniProtKB-UniRule"/>
</dbReference>
<dbReference type="Gene3D" id="3.40.390.10">
    <property type="entry name" value="Collagenase (Catalytic Domain)"/>
    <property type="match status" value="1"/>
</dbReference>